<reference evidence="3 4" key="1">
    <citation type="submission" date="2012-09" db="EMBL/GenBank/DDBJ databases">
        <title>The Genome Sequence of Alloiococcus otitis ATCC 51267.</title>
        <authorList>
            <consortium name="The Broad Institute Genome Sequencing Platform"/>
            <person name="Earl A."/>
            <person name="Ward D."/>
            <person name="Feldgarden M."/>
            <person name="Gevers D."/>
            <person name="Huys G."/>
            <person name="Walker B."/>
            <person name="Young S.K."/>
            <person name="Zeng Q."/>
            <person name="Gargeya S."/>
            <person name="Fitzgerald M."/>
            <person name="Haas B."/>
            <person name="Abouelleil A."/>
            <person name="Alvarado L."/>
            <person name="Arachchi H.M."/>
            <person name="Berlin A.M."/>
            <person name="Chapman S.B."/>
            <person name="Goldberg J."/>
            <person name="Griggs A."/>
            <person name="Gujja S."/>
            <person name="Hansen M."/>
            <person name="Howarth C."/>
            <person name="Imamovic A."/>
            <person name="Larimer J."/>
            <person name="McCowen C."/>
            <person name="Montmayeur A."/>
            <person name="Murphy C."/>
            <person name="Neiman D."/>
            <person name="Pearson M."/>
            <person name="Priest M."/>
            <person name="Roberts A."/>
            <person name="Saif S."/>
            <person name="Shea T."/>
            <person name="Sisk P."/>
            <person name="Sykes S."/>
            <person name="Wortman J."/>
            <person name="Nusbaum C."/>
            <person name="Birren B."/>
        </authorList>
    </citation>
    <scope>NUCLEOTIDE SEQUENCE [LARGE SCALE GENOMIC DNA]</scope>
    <source>
        <strain evidence="3 4">ATCC 51267</strain>
    </source>
</reference>
<evidence type="ECO:0000256" key="1">
    <source>
        <dbReference type="SAM" id="MobiDB-lite"/>
    </source>
</evidence>
<feature type="domain" description="Tail spike" evidence="2">
    <location>
        <begin position="94"/>
        <end position="365"/>
    </location>
</feature>
<dbReference type="EMBL" id="AGXA01000021">
    <property type="protein sequence ID" value="EKU93359.1"/>
    <property type="molecule type" value="Genomic_DNA"/>
</dbReference>
<dbReference type="OrthoDB" id="4387735at2"/>
<dbReference type="RefSeq" id="WP_003778197.1">
    <property type="nucleotide sequence ID" value="NZ_JH992959.1"/>
</dbReference>
<evidence type="ECO:0000259" key="2">
    <source>
        <dbReference type="Pfam" id="PF06605"/>
    </source>
</evidence>
<gene>
    <name evidence="3" type="ORF">HMPREF9698_01107</name>
</gene>
<dbReference type="InterPro" id="IPR010572">
    <property type="entry name" value="Tail_dom"/>
</dbReference>
<evidence type="ECO:0000313" key="3">
    <source>
        <dbReference type="EMBL" id="EKU93359.1"/>
    </source>
</evidence>
<dbReference type="Pfam" id="PF06605">
    <property type="entry name" value="Prophage_tail"/>
    <property type="match status" value="1"/>
</dbReference>
<feature type="region of interest" description="Disordered" evidence="1">
    <location>
        <begin position="214"/>
        <end position="233"/>
    </location>
</feature>
<dbReference type="STRING" id="883081.HMPREF9698_01107"/>
<dbReference type="NCBIfam" id="TIGR01665">
    <property type="entry name" value="put_anti_recept"/>
    <property type="match status" value="1"/>
</dbReference>
<protein>
    <submittedName>
        <fullName evidence="3">Phage minor structural protein</fullName>
    </submittedName>
</protein>
<dbReference type="HOGENOM" id="CLU_024574_1_0_9"/>
<keyword evidence="4" id="KW-1185">Reference proteome</keyword>
<sequence>MAIYFFDHNQDLLKIVPDTATFSAIQTQELPDDGGLLKDTLEVTVQGNKQLTNAQYMAVKSYRGNEQSFDMYQIVSETTPDYTMKFVGIQLAVYELEGQIIKDYRPRGRSLKEVLGNLLKNTDWQAGYVDDGLPSVTTQFYYTSVKEALKHVQNLTGVEFVFKVEISGQSITDKWVEAYQEMGQKTQKRYSYGSNALTVVRETQRDEIYTALIGRGKGEQTSSGEDNDGGQAGYGRKLTFAGVEWSTANGDPLDKPRGQIYLEDPTATDRFGIPYIEGSKAPRIGIVGFDDEEDPERLLELTYEQLKVQSRPKVLFKATVANIGATGIGDTVTIHRHDLDIHYQTRVRKVVRDKLNDNKTQVELGDVVYTPSTKRQANIRNIERNVSDIQESQANLSYTLLSADGFNSITYGNVEPERKRTGDLWYRDHPSIPGETQLLIWNGEAWELLIDEAAINQGLKEAEQKLQAFEYKWSQLQKRNEEELDNFEDYLAGIREDIDDLAESGIDTDKIDKAIRQAGFNQRQINIIEKELAETSDSAELALDMIGSDGITRYSRNRVEGDTSGRIEFRGDPIEVYHNGPGFKAGQLYTISFDAYCEPMDKNTVVFNLNAPD</sequence>
<evidence type="ECO:0000313" key="4">
    <source>
        <dbReference type="Proteomes" id="UP000009875"/>
    </source>
</evidence>
<comment type="caution">
    <text evidence="3">The sequence shown here is derived from an EMBL/GenBank/DDBJ whole genome shotgun (WGS) entry which is preliminary data.</text>
</comment>
<organism evidence="3 4">
    <name type="scientific">Alloiococcus otitis ATCC 51267</name>
    <dbReference type="NCBI Taxonomy" id="883081"/>
    <lineage>
        <taxon>Bacteria</taxon>
        <taxon>Bacillati</taxon>
        <taxon>Bacillota</taxon>
        <taxon>Bacilli</taxon>
        <taxon>Lactobacillales</taxon>
        <taxon>Carnobacteriaceae</taxon>
        <taxon>Alloiococcus</taxon>
    </lineage>
</organism>
<dbReference type="AlphaFoldDB" id="K9E849"/>
<dbReference type="eggNOG" id="COG0466">
    <property type="taxonomic scope" value="Bacteria"/>
</dbReference>
<dbReference type="Proteomes" id="UP000009875">
    <property type="component" value="Unassembled WGS sequence"/>
</dbReference>
<accession>K9E849</accession>
<name>K9E849_9LACT</name>
<dbReference type="InterPro" id="IPR007119">
    <property type="entry name" value="Phage_tail_spike_N"/>
</dbReference>
<proteinExistence type="predicted"/>